<evidence type="ECO:0000256" key="10">
    <source>
        <dbReference type="ARBA" id="ARBA00023235"/>
    </source>
</evidence>
<dbReference type="InterPro" id="IPR011604">
    <property type="entry name" value="PDDEXK-like_dom_sf"/>
</dbReference>
<dbReference type="GO" id="GO:0005829">
    <property type="term" value="C:cytosol"/>
    <property type="evidence" value="ECO:0007669"/>
    <property type="project" value="TreeGrafter"/>
</dbReference>
<dbReference type="GO" id="GO:0005524">
    <property type="term" value="F:ATP binding"/>
    <property type="evidence" value="ECO:0007669"/>
    <property type="project" value="UniProtKB-KW"/>
</dbReference>
<name>A0A1J5SX12_9ZZZZ</name>
<evidence type="ECO:0000256" key="8">
    <source>
        <dbReference type="ARBA" id="ARBA00023125"/>
    </source>
</evidence>
<dbReference type="InterPro" id="IPR011335">
    <property type="entry name" value="Restrct_endonuc-II-like"/>
</dbReference>
<dbReference type="PANTHER" id="PTHR11070:SF2">
    <property type="entry name" value="ATP-DEPENDENT DNA HELICASE SRS2"/>
    <property type="match status" value="1"/>
</dbReference>
<dbReference type="Gene3D" id="3.90.320.10">
    <property type="match status" value="1"/>
</dbReference>
<dbReference type="GO" id="GO:0003677">
    <property type="term" value="F:DNA binding"/>
    <property type="evidence" value="ECO:0007669"/>
    <property type="project" value="UniProtKB-KW"/>
</dbReference>
<dbReference type="Pfam" id="PF00580">
    <property type="entry name" value="UvrD-helicase"/>
    <property type="match status" value="1"/>
</dbReference>
<feature type="domain" description="UvrD-like helicase C-terminal" evidence="16">
    <location>
        <begin position="464"/>
        <end position="797"/>
    </location>
</feature>
<dbReference type="Pfam" id="PF13361">
    <property type="entry name" value="UvrD_C"/>
    <property type="match status" value="1"/>
</dbReference>
<dbReference type="AlphaFoldDB" id="A0A1J5SX12"/>
<feature type="transmembrane region" description="Helical" evidence="14">
    <location>
        <begin position="99"/>
        <end position="119"/>
    </location>
</feature>
<keyword evidence="4 17" id="KW-0378">Hydrolase</keyword>
<comment type="caution">
    <text evidence="17">The sequence shown here is derived from an EMBL/GenBank/DDBJ whole genome shotgun (WGS) entry which is preliminary data.</text>
</comment>
<evidence type="ECO:0000256" key="4">
    <source>
        <dbReference type="ARBA" id="ARBA00022801"/>
    </source>
</evidence>
<dbReference type="Pfam" id="PF12705">
    <property type="entry name" value="PDDEXK_1"/>
    <property type="match status" value="1"/>
</dbReference>
<evidence type="ECO:0000256" key="9">
    <source>
        <dbReference type="ARBA" id="ARBA00023204"/>
    </source>
</evidence>
<dbReference type="Gene3D" id="1.10.486.10">
    <property type="entry name" value="PCRA, domain 4"/>
    <property type="match status" value="1"/>
</dbReference>
<keyword evidence="9" id="KW-0234">DNA repair</keyword>
<dbReference type="InterPro" id="IPR038726">
    <property type="entry name" value="PDDEXK_AddAB-type"/>
</dbReference>
<dbReference type="GO" id="GO:0016887">
    <property type="term" value="F:ATP hydrolysis activity"/>
    <property type="evidence" value="ECO:0007669"/>
    <property type="project" value="RHEA"/>
</dbReference>
<keyword evidence="5 17" id="KW-0347">Helicase</keyword>
<comment type="catalytic activity">
    <reaction evidence="13">
        <text>ATP + H2O = ADP + phosphate + H(+)</text>
        <dbReference type="Rhea" id="RHEA:13065"/>
        <dbReference type="ChEBI" id="CHEBI:15377"/>
        <dbReference type="ChEBI" id="CHEBI:15378"/>
        <dbReference type="ChEBI" id="CHEBI:30616"/>
        <dbReference type="ChEBI" id="CHEBI:43474"/>
        <dbReference type="ChEBI" id="CHEBI:456216"/>
        <dbReference type="EC" id="5.6.2.4"/>
    </reaction>
</comment>
<dbReference type="InterPro" id="IPR014017">
    <property type="entry name" value="DNA_helicase_UvrD-like_C"/>
</dbReference>
<accession>A0A1J5SX12</accession>
<proteinExistence type="predicted"/>
<keyword evidence="6" id="KW-0269">Exonuclease</keyword>
<sequence>MANHIALDPKRSVVVEACAGSGKTWLLVSRIVRLLLDGAQPSQILAITFTRKAAQEMQARLQQWLRDLAMGDDDSVRRFLSERGVEELSAAQLQRARSLYGSVLLAQLGITISTFHGWFMQVMQRAPLNADVMQGMSLLERAGSEQEEAWEELLEQMRKQPDSPEAQNMQWLFGECGLSNTRKLLFNFLAKRAEWWAYTQRSDGTLTFALENLHDELAVDMDSDPVEAWHAHSDSRDALFDFTQQLASGTDTQKKQASELEQAWTDSALEERFERLWELLFTAKDEPKALKPTKLQDQDAHCRARDVLQSRLQAVRDALAEQQAYRLNEAVLHCGIAFLERYQALKAQKQQMDFSDLEWQLCRLLQQSEHAETMQYKLDSRYRHVLLDEFQDTNPLQWQILRAWFDAAVAVETQPTVFVVGDPKQSIYRFRRADARLFGVAREYLKKHFDAETLGNSLTRRNAQPVVDAVNAVFREQPDGFEFVEHRTFQRDLPGHVMVLPLAAVEAKEEDAAGSSALALRDPLTVKRAEAEDGARHQEAEQLAALLQTIVSGWSVNDGGKERCATYADIMVLVRSRTHLQVYEEALRAKHIPFISSRRGGLLDTLEAEDIQALLMFLITPFADLALAQVLRTPIFACSDADLIRLSGYGIQDTGRAEGSPESRIPYSVSLSWWQRLQHMVDPSPALNRATELLQRWLALADKLPVHDLLDRIYFEGEVIARYTAVLPPEMRAKVAANLNAFMEIALSVDAGRYPSLPRFLQELSELRDSPDDAPDEGRLGTAGNAVRIYTVHESKGLEAPIVWLLDANVDKRSRDDNDVLIDWPLHAERPAHFSLYADQASRGRKRAPLFEQDAAQRAREEMNLLYVAMTRAQQALIVSGNQGAKETKQLTWYGRIAAVVGEQRNPLLPGSDNESAVPFALRQAQGERGGLDDSRRASTGCASAVGANAPYSHGLALADAARTVNLPSLIPAGKRAARNTAQQQRGIWLHALLQHLTEGMADKAELQQRLAISAEEIESLWQQARQLRALPQLARFFDARQHISACNEMPYINAKGELKRIDRLVELDGEVWVLDYKLGDAEDATRYRAQMQEYRAAMQSVYAGKRVHCALLFADGTMLEVE</sequence>
<dbReference type="Gene3D" id="3.40.50.300">
    <property type="entry name" value="P-loop containing nucleotide triphosphate hydrolases"/>
    <property type="match status" value="4"/>
</dbReference>
<evidence type="ECO:0000256" key="14">
    <source>
        <dbReference type="SAM" id="Phobius"/>
    </source>
</evidence>
<evidence type="ECO:0000256" key="12">
    <source>
        <dbReference type="ARBA" id="ARBA00034808"/>
    </source>
</evidence>
<keyword evidence="1" id="KW-0540">Nuclease</keyword>
<dbReference type="SUPFAM" id="SSF52980">
    <property type="entry name" value="Restriction endonuclease-like"/>
    <property type="match status" value="1"/>
</dbReference>
<evidence type="ECO:0000256" key="1">
    <source>
        <dbReference type="ARBA" id="ARBA00022722"/>
    </source>
</evidence>
<evidence type="ECO:0000313" key="17">
    <source>
        <dbReference type="EMBL" id="OIR08584.1"/>
    </source>
</evidence>
<dbReference type="GO" id="GO:0000725">
    <property type="term" value="P:recombinational repair"/>
    <property type="evidence" value="ECO:0007669"/>
    <property type="project" value="TreeGrafter"/>
</dbReference>
<evidence type="ECO:0000256" key="2">
    <source>
        <dbReference type="ARBA" id="ARBA00022741"/>
    </source>
</evidence>
<keyword evidence="14" id="KW-0812">Transmembrane</keyword>
<dbReference type="GO" id="GO:0043138">
    <property type="term" value="F:3'-5' DNA helicase activity"/>
    <property type="evidence" value="ECO:0007669"/>
    <property type="project" value="UniProtKB-EC"/>
</dbReference>
<keyword evidence="10" id="KW-0413">Isomerase</keyword>
<keyword evidence="14" id="KW-0472">Membrane</keyword>
<evidence type="ECO:0000256" key="6">
    <source>
        <dbReference type="ARBA" id="ARBA00022839"/>
    </source>
</evidence>
<evidence type="ECO:0000259" key="16">
    <source>
        <dbReference type="PROSITE" id="PS51217"/>
    </source>
</evidence>
<keyword evidence="7" id="KW-0067">ATP-binding</keyword>
<dbReference type="PROSITE" id="PS51198">
    <property type="entry name" value="UVRD_HELICASE_ATP_BIND"/>
    <property type="match status" value="1"/>
</dbReference>
<dbReference type="InterPro" id="IPR014016">
    <property type="entry name" value="UvrD-like_ATP-bd"/>
</dbReference>
<keyword evidence="3" id="KW-0227">DNA damage</keyword>
<keyword evidence="14" id="KW-1133">Transmembrane helix</keyword>
<dbReference type="SUPFAM" id="SSF52540">
    <property type="entry name" value="P-loop containing nucleoside triphosphate hydrolases"/>
    <property type="match status" value="1"/>
</dbReference>
<evidence type="ECO:0000259" key="15">
    <source>
        <dbReference type="PROSITE" id="PS51198"/>
    </source>
</evidence>
<reference evidence="17" key="1">
    <citation type="submission" date="2016-10" db="EMBL/GenBank/DDBJ databases">
        <title>Sequence of Gallionella enrichment culture.</title>
        <authorList>
            <person name="Poehlein A."/>
            <person name="Muehling M."/>
            <person name="Daniel R."/>
        </authorList>
    </citation>
    <scope>NUCLEOTIDE SEQUENCE</scope>
</reference>
<protein>
    <recommendedName>
        <fullName evidence="12">DNA 3'-5' helicase</fullName>
        <ecNumber evidence="12">5.6.2.4</ecNumber>
    </recommendedName>
</protein>
<evidence type="ECO:0000256" key="13">
    <source>
        <dbReference type="ARBA" id="ARBA00048988"/>
    </source>
</evidence>
<dbReference type="PANTHER" id="PTHR11070">
    <property type="entry name" value="UVRD / RECB / PCRA DNA HELICASE FAMILY MEMBER"/>
    <property type="match status" value="1"/>
</dbReference>
<dbReference type="EC" id="5.6.2.4" evidence="12"/>
<dbReference type="GO" id="GO:0004527">
    <property type="term" value="F:exonuclease activity"/>
    <property type="evidence" value="ECO:0007669"/>
    <property type="project" value="UniProtKB-KW"/>
</dbReference>
<evidence type="ECO:0000256" key="5">
    <source>
        <dbReference type="ARBA" id="ARBA00022806"/>
    </source>
</evidence>
<dbReference type="EMBL" id="MLJW01000031">
    <property type="protein sequence ID" value="OIR08584.1"/>
    <property type="molecule type" value="Genomic_DNA"/>
</dbReference>
<gene>
    <name evidence="17" type="primary">addA_4</name>
    <name evidence="17" type="ORF">GALL_93780</name>
</gene>
<evidence type="ECO:0000256" key="11">
    <source>
        <dbReference type="ARBA" id="ARBA00034617"/>
    </source>
</evidence>
<feature type="domain" description="UvrD-like helicase ATP-binding" evidence="15">
    <location>
        <begin position="1"/>
        <end position="463"/>
    </location>
</feature>
<keyword evidence="2" id="KW-0547">Nucleotide-binding</keyword>
<evidence type="ECO:0000256" key="3">
    <source>
        <dbReference type="ARBA" id="ARBA00022763"/>
    </source>
</evidence>
<keyword evidence="8" id="KW-0238">DNA-binding</keyword>
<organism evidence="17">
    <name type="scientific">mine drainage metagenome</name>
    <dbReference type="NCBI Taxonomy" id="410659"/>
    <lineage>
        <taxon>unclassified sequences</taxon>
        <taxon>metagenomes</taxon>
        <taxon>ecological metagenomes</taxon>
    </lineage>
</organism>
<comment type="catalytic activity">
    <reaction evidence="11">
        <text>Couples ATP hydrolysis with the unwinding of duplex DNA by translocating in the 3'-5' direction.</text>
        <dbReference type="EC" id="5.6.2.4"/>
    </reaction>
</comment>
<dbReference type="PROSITE" id="PS51217">
    <property type="entry name" value="UVRD_HELICASE_CTER"/>
    <property type="match status" value="1"/>
</dbReference>
<dbReference type="InterPro" id="IPR027417">
    <property type="entry name" value="P-loop_NTPase"/>
</dbReference>
<evidence type="ECO:0000256" key="7">
    <source>
        <dbReference type="ARBA" id="ARBA00022840"/>
    </source>
</evidence>
<dbReference type="InterPro" id="IPR000212">
    <property type="entry name" value="DNA_helicase_UvrD/REP"/>
</dbReference>